<comment type="cofactor">
    <cofactor evidence="1 5">
        <name>FAD</name>
        <dbReference type="ChEBI" id="CHEBI:57692"/>
    </cofactor>
</comment>
<dbReference type="PIRSF" id="PIRSF016578">
    <property type="entry name" value="HsaA"/>
    <property type="match status" value="1"/>
</dbReference>
<keyword evidence="5" id="KW-0560">Oxidoreductase</keyword>
<dbReference type="SUPFAM" id="SSF56645">
    <property type="entry name" value="Acyl-CoA dehydrogenase NM domain-like"/>
    <property type="match status" value="1"/>
</dbReference>
<dbReference type="GO" id="GO:0050660">
    <property type="term" value="F:flavin adenine dinucleotide binding"/>
    <property type="evidence" value="ECO:0007669"/>
    <property type="project" value="InterPro"/>
</dbReference>
<dbReference type="GO" id="GO:0003995">
    <property type="term" value="F:acyl-CoA dehydrogenase activity"/>
    <property type="evidence" value="ECO:0007669"/>
    <property type="project" value="TreeGrafter"/>
</dbReference>
<feature type="domain" description="Acyl-CoA dehydrogenase/oxidase C-terminal" evidence="6">
    <location>
        <begin position="231"/>
        <end position="350"/>
    </location>
</feature>
<evidence type="ECO:0000256" key="5">
    <source>
        <dbReference type="RuleBase" id="RU362125"/>
    </source>
</evidence>
<dbReference type="Pfam" id="PF00441">
    <property type="entry name" value="Acyl-CoA_dh_1"/>
    <property type="match status" value="1"/>
</dbReference>
<dbReference type="RefSeq" id="WP_279341756.1">
    <property type="nucleotide sequence ID" value="NZ_AP027081.1"/>
</dbReference>
<evidence type="ECO:0000259" key="7">
    <source>
        <dbReference type="Pfam" id="PF02770"/>
    </source>
</evidence>
<gene>
    <name evidence="9" type="ORF">METESE_33210</name>
</gene>
<name>A0AA48HHK9_9BACT</name>
<evidence type="ECO:0000256" key="3">
    <source>
        <dbReference type="ARBA" id="ARBA00022630"/>
    </source>
</evidence>
<dbReference type="InterPro" id="IPR006091">
    <property type="entry name" value="Acyl-CoA_Oxase/DH_mid-dom"/>
</dbReference>
<dbReference type="InterPro" id="IPR036250">
    <property type="entry name" value="AcylCo_DH-like_C"/>
</dbReference>
<evidence type="ECO:0000256" key="4">
    <source>
        <dbReference type="ARBA" id="ARBA00022827"/>
    </source>
</evidence>
<dbReference type="Gene3D" id="2.40.110.10">
    <property type="entry name" value="Butyryl-CoA Dehydrogenase, subunit A, domain 2"/>
    <property type="match status" value="1"/>
</dbReference>
<dbReference type="InterPro" id="IPR037069">
    <property type="entry name" value="AcylCoA_DH/ox_N_sf"/>
</dbReference>
<accession>A0AA48HHK9</accession>
<feature type="domain" description="Acyl-CoA dehydrogenase/oxidase N-terminal" evidence="8">
    <location>
        <begin position="6"/>
        <end position="117"/>
    </location>
</feature>
<keyword evidence="10" id="KW-1185">Reference proteome</keyword>
<dbReference type="PANTHER" id="PTHR43884">
    <property type="entry name" value="ACYL-COA DEHYDROGENASE"/>
    <property type="match status" value="1"/>
</dbReference>
<dbReference type="EMBL" id="AP027081">
    <property type="protein sequence ID" value="BDU78363.1"/>
    <property type="molecule type" value="Genomic_DNA"/>
</dbReference>
<dbReference type="InterPro" id="IPR013786">
    <property type="entry name" value="AcylCoA_DH/ox_N"/>
</dbReference>
<evidence type="ECO:0000256" key="1">
    <source>
        <dbReference type="ARBA" id="ARBA00001974"/>
    </source>
</evidence>
<dbReference type="Gene3D" id="1.10.540.10">
    <property type="entry name" value="Acyl-CoA dehydrogenase/oxidase, N-terminal domain"/>
    <property type="match status" value="1"/>
</dbReference>
<evidence type="ECO:0008006" key="11">
    <source>
        <dbReference type="Google" id="ProtNLM"/>
    </source>
</evidence>
<evidence type="ECO:0000313" key="10">
    <source>
        <dbReference type="Proteomes" id="UP001228113"/>
    </source>
</evidence>
<dbReference type="PANTHER" id="PTHR43884:SF12">
    <property type="entry name" value="ISOVALERYL-COA DEHYDROGENASE, MITOCHONDRIAL-RELATED"/>
    <property type="match status" value="1"/>
</dbReference>
<dbReference type="AlphaFoldDB" id="A0AA48HHK9"/>
<dbReference type="Proteomes" id="UP001228113">
    <property type="component" value="Chromosome"/>
</dbReference>
<evidence type="ECO:0000256" key="2">
    <source>
        <dbReference type="ARBA" id="ARBA00009347"/>
    </source>
</evidence>
<evidence type="ECO:0000259" key="6">
    <source>
        <dbReference type="Pfam" id="PF00441"/>
    </source>
</evidence>
<protein>
    <recommendedName>
        <fullName evidence="11">Acyl-CoA dehydrogenase</fullName>
    </recommendedName>
</protein>
<dbReference type="Pfam" id="PF02771">
    <property type="entry name" value="Acyl-CoA_dh_N"/>
    <property type="match status" value="1"/>
</dbReference>
<reference evidence="9" key="1">
    <citation type="journal article" date="2023" name="Int. J. Syst. Evol. Microbiol.">
        <title>Mesoterricola silvestris gen. nov., sp. nov., Mesoterricola sediminis sp. nov., Geothrix oryzae sp. nov., Geothrix edaphica sp. nov., Geothrix rubra sp. nov., and Geothrix limicola sp. nov., six novel members of Acidobacteriota isolated from soils.</title>
        <authorList>
            <person name="Itoh H."/>
            <person name="Sugisawa Y."/>
            <person name="Mise K."/>
            <person name="Xu Z."/>
            <person name="Kuniyasu M."/>
            <person name="Ushijima N."/>
            <person name="Kawano K."/>
            <person name="Kobayashi E."/>
            <person name="Shiratori Y."/>
            <person name="Masuda Y."/>
            <person name="Senoo K."/>
        </authorList>
    </citation>
    <scope>NUCLEOTIDE SEQUENCE</scope>
    <source>
        <strain evidence="9">W786</strain>
    </source>
</reference>
<feature type="domain" description="Acyl-CoA oxidase/dehydrogenase middle" evidence="7">
    <location>
        <begin position="136"/>
        <end position="206"/>
    </location>
</feature>
<organism evidence="9 10">
    <name type="scientific">Mesoterricola sediminis</name>
    <dbReference type="NCBI Taxonomy" id="2927980"/>
    <lineage>
        <taxon>Bacteria</taxon>
        <taxon>Pseudomonadati</taxon>
        <taxon>Acidobacteriota</taxon>
        <taxon>Holophagae</taxon>
        <taxon>Holophagales</taxon>
        <taxon>Holophagaceae</taxon>
        <taxon>Mesoterricola</taxon>
    </lineage>
</organism>
<proteinExistence type="inferred from homology"/>
<sequence length="368" mass="37550">MDFLLTEEQQLIGQAAREFAREALDPLAAALDHDGAYPAAAVEALAGQDFLGLFLPGAYGGAEAGFVSLVEVLEALAGSSAAVAAILAGHALAAYAVDRWGTEPQKRTWLPRLAKGEVLGAAALGEHGPNPLMAVQHPEGWVLNGTKGYVRNAGPAGLIVVAAATGEKTTSLFLVEAGAAGLEVGTPAEPMGLRGCPVADLAFSDVVLAETALLGAPDGGAALLADLAALAALVHGAQTVGIGSAAVAHAAAYAKTRVQFGRPIAALEAIQTLLAEAATDCHLGRLALRSAARLLDEGQPFQVEAAMAQQFLGRMGSRILQDTVQVEGGFGYSEFMPLPRLFRDIAGTTLRDAPADLPEAVIAASLLA</sequence>
<keyword evidence="4 5" id="KW-0274">FAD</keyword>
<dbReference type="InterPro" id="IPR046373">
    <property type="entry name" value="Acyl-CoA_Oxase/DH_mid-dom_sf"/>
</dbReference>
<dbReference type="SUPFAM" id="SSF47203">
    <property type="entry name" value="Acyl-CoA dehydrogenase C-terminal domain-like"/>
    <property type="match status" value="1"/>
</dbReference>
<dbReference type="InterPro" id="IPR009100">
    <property type="entry name" value="AcylCoA_DH/oxidase_NM_dom_sf"/>
</dbReference>
<dbReference type="InterPro" id="IPR009075">
    <property type="entry name" value="AcylCo_DH/oxidase_C"/>
</dbReference>
<dbReference type="Pfam" id="PF02770">
    <property type="entry name" value="Acyl-CoA_dh_M"/>
    <property type="match status" value="1"/>
</dbReference>
<dbReference type="Gene3D" id="1.20.140.10">
    <property type="entry name" value="Butyryl-CoA Dehydrogenase, subunit A, domain 3"/>
    <property type="match status" value="1"/>
</dbReference>
<comment type="similarity">
    <text evidence="2 5">Belongs to the acyl-CoA dehydrogenase family.</text>
</comment>
<evidence type="ECO:0000313" key="9">
    <source>
        <dbReference type="EMBL" id="BDU78363.1"/>
    </source>
</evidence>
<dbReference type="KEGG" id="msea:METESE_33210"/>
<keyword evidence="3 5" id="KW-0285">Flavoprotein</keyword>
<evidence type="ECO:0000259" key="8">
    <source>
        <dbReference type="Pfam" id="PF02771"/>
    </source>
</evidence>